<dbReference type="RefSeq" id="WP_095066647.1">
    <property type="nucleotide sequence ID" value="NZ_LT906470.1"/>
</dbReference>
<accession>A0A239ZYL7</accession>
<dbReference type="SUPFAM" id="SSF143011">
    <property type="entry name" value="RelE-like"/>
    <property type="match status" value="1"/>
</dbReference>
<keyword evidence="2" id="KW-1185">Reference proteome</keyword>
<dbReference type="EMBL" id="LT906470">
    <property type="protein sequence ID" value="SNV76117.1"/>
    <property type="molecule type" value="Genomic_DNA"/>
</dbReference>
<dbReference type="PANTHER" id="PTHR40266">
    <property type="entry name" value="TOXIN HIGB-1"/>
    <property type="match status" value="1"/>
</dbReference>
<dbReference type="InterPro" id="IPR035093">
    <property type="entry name" value="RelE/ParE_toxin_dom_sf"/>
</dbReference>
<gene>
    <name evidence="1" type="primary">higB-1</name>
    <name evidence="1" type="ORF">SAMEA44547418_01883</name>
</gene>
<dbReference type="PANTHER" id="PTHR40266:SF2">
    <property type="entry name" value="TOXIN HIGB-1"/>
    <property type="match status" value="1"/>
</dbReference>
<sequence>MIIGFKDKETEKIFYRSYSRHLLIHIQRKALLKLRFLHACRCLEDFMVPPGNRFEALHGDREGQCSIRINKQYRICFRIDEDFNLHDVEIVDYH</sequence>
<name>A0A239ZYL7_9FIRM</name>
<dbReference type="Pfam" id="PF05015">
    <property type="entry name" value="HigB-like_toxin"/>
    <property type="match status" value="1"/>
</dbReference>
<organism evidence="1 2">
    <name type="scientific">Veillonella rodentium</name>
    <dbReference type="NCBI Taxonomy" id="248315"/>
    <lineage>
        <taxon>Bacteria</taxon>
        <taxon>Bacillati</taxon>
        <taxon>Bacillota</taxon>
        <taxon>Negativicutes</taxon>
        <taxon>Veillonellales</taxon>
        <taxon>Veillonellaceae</taxon>
        <taxon>Veillonella</taxon>
    </lineage>
</organism>
<dbReference type="InterPro" id="IPR007711">
    <property type="entry name" value="HigB-1"/>
</dbReference>
<dbReference type="Gene3D" id="3.30.2310.20">
    <property type="entry name" value="RelE-like"/>
    <property type="match status" value="1"/>
</dbReference>
<reference evidence="1 2" key="1">
    <citation type="submission" date="2017-06" db="EMBL/GenBank/DDBJ databases">
        <authorList>
            <consortium name="Pathogen Informatics"/>
        </authorList>
    </citation>
    <scope>NUCLEOTIDE SEQUENCE [LARGE SCALE GENOMIC DNA]</scope>
    <source>
        <strain evidence="1 2">NCTC12018</strain>
    </source>
</reference>
<protein>
    <submittedName>
        <fullName evidence="1">Toxin higB-1</fullName>
    </submittedName>
</protein>
<evidence type="ECO:0000313" key="2">
    <source>
        <dbReference type="Proteomes" id="UP000214973"/>
    </source>
</evidence>
<dbReference type="AlphaFoldDB" id="A0A239ZYL7"/>
<dbReference type="KEGG" id="vrm:44547418_01883"/>
<evidence type="ECO:0000313" key="1">
    <source>
        <dbReference type="EMBL" id="SNV76117.1"/>
    </source>
</evidence>
<proteinExistence type="predicted"/>
<dbReference type="Proteomes" id="UP000214973">
    <property type="component" value="Chromosome 1"/>
</dbReference>